<dbReference type="Pfam" id="PF12855">
    <property type="entry name" value="Ecl1"/>
    <property type="match status" value="1"/>
</dbReference>
<evidence type="ECO:0000313" key="3">
    <source>
        <dbReference type="Proteomes" id="UP001304895"/>
    </source>
</evidence>
<name>A0AAN6UHV1_9PEZI</name>
<gene>
    <name evidence="2" type="ORF">BT67DRAFT_443414</name>
</gene>
<protein>
    <recommendedName>
        <fullName evidence="4">Life-span regulatory factor domain-containing protein</fullName>
    </recommendedName>
</protein>
<feature type="region of interest" description="Disordered" evidence="1">
    <location>
        <begin position="31"/>
        <end position="59"/>
    </location>
</feature>
<organism evidence="2 3">
    <name type="scientific">Trichocladium antarcticum</name>
    <dbReference type="NCBI Taxonomy" id="1450529"/>
    <lineage>
        <taxon>Eukaryota</taxon>
        <taxon>Fungi</taxon>
        <taxon>Dikarya</taxon>
        <taxon>Ascomycota</taxon>
        <taxon>Pezizomycotina</taxon>
        <taxon>Sordariomycetes</taxon>
        <taxon>Sordariomycetidae</taxon>
        <taxon>Sordariales</taxon>
        <taxon>Chaetomiaceae</taxon>
        <taxon>Trichocladium</taxon>
    </lineage>
</organism>
<reference evidence="2" key="2">
    <citation type="submission" date="2023-05" db="EMBL/GenBank/DDBJ databases">
        <authorList>
            <consortium name="Lawrence Berkeley National Laboratory"/>
            <person name="Steindorff A."/>
            <person name="Hensen N."/>
            <person name="Bonometti L."/>
            <person name="Westerberg I."/>
            <person name="Brannstrom I.O."/>
            <person name="Guillou S."/>
            <person name="Cros-Aarteil S."/>
            <person name="Calhoun S."/>
            <person name="Haridas S."/>
            <person name="Kuo A."/>
            <person name="Mondo S."/>
            <person name="Pangilinan J."/>
            <person name="Riley R."/>
            <person name="Labutti K."/>
            <person name="Andreopoulos B."/>
            <person name="Lipzen A."/>
            <person name="Chen C."/>
            <person name="Yanf M."/>
            <person name="Daum C."/>
            <person name="Ng V."/>
            <person name="Clum A."/>
            <person name="Ohm R."/>
            <person name="Martin F."/>
            <person name="Silar P."/>
            <person name="Natvig D."/>
            <person name="Lalanne C."/>
            <person name="Gautier V."/>
            <person name="Ament-Velasquez S.L."/>
            <person name="Kruys A."/>
            <person name="Hutchinson M.I."/>
            <person name="Powell A.J."/>
            <person name="Barry K."/>
            <person name="Miller A.N."/>
            <person name="Grigoriev I.V."/>
            <person name="Debuchy R."/>
            <person name="Gladieux P."/>
            <person name="Thoren M.H."/>
            <person name="Johannesson H."/>
        </authorList>
    </citation>
    <scope>NUCLEOTIDE SEQUENCE</scope>
    <source>
        <strain evidence="2">CBS 123565</strain>
    </source>
</reference>
<dbReference type="Proteomes" id="UP001304895">
    <property type="component" value="Unassembled WGS sequence"/>
</dbReference>
<proteinExistence type="predicted"/>
<keyword evidence="3" id="KW-1185">Reference proteome</keyword>
<evidence type="ECO:0000313" key="2">
    <source>
        <dbReference type="EMBL" id="KAK4133054.1"/>
    </source>
</evidence>
<evidence type="ECO:0008006" key="4">
    <source>
        <dbReference type="Google" id="ProtNLM"/>
    </source>
</evidence>
<dbReference type="EMBL" id="MU853414">
    <property type="protein sequence ID" value="KAK4133054.1"/>
    <property type="molecule type" value="Genomic_DNA"/>
</dbReference>
<comment type="caution">
    <text evidence="2">The sequence shown here is derived from an EMBL/GenBank/DDBJ whole genome shotgun (WGS) entry which is preliminary data.</text>
</comment>
<reference evidence="2" key="1">
    <citation type="journal article" date="2023" name="Mol. Phylogenet. Evol.">
        <title>Genome-scale phylogeny and comparative genomics of the fungal order Sordariales.</title>
        <authorList>
            <person name="Hensen N."/>
            <person name="Bonometti L."/>
            <person name="Westerberg I."/>
            <person name="Brannstrom I.O."/>
            <person name="Guillou S."/>
            <person name="Cros-Aarteil S."/>
            <person name="Calhoun S."/>
            <person name="Haridas S."/>
            <person name="Kuo A."/>
            <person name="Mondo S."/>
            <person name="Pangilinan J."/>
            <person name="Riley R."/>
            <person name="LaButti K."/>
            <person name="Andreopoulos B."/>
            <person name="Lipzen A."/>
            <person name="Chen C."/>
            <person name="Yan M."/>
            <person name="Daum C."/>
            <person name="Ng V."/>
            <person name="Clum A."/>
            <person name="Steindorff A."/>
            <person name="Ohm R.A."/>
            <person name="Martin F."/>
            <person name="Silar P."/>
            <person name="Natvig D.O."/>
            <person name="Lalanne C."/>
            <person name="Gautier V."/>
            <person name="Ament-Velasquez S.L."/>
            <person name="Kruys A."/>
            <person name="Hutchinson M.I."/>
            <person name="Powell A.J."/>
            <person name="Barry K."/>
            <person name="Miller A.N."/>
            <person name="Grigoriev I.V."/>
            <person name="Debuchy R."/>
            <person name="Gladieux P."/>
            <person name="Hiltunen Thoren M."/>
            <person name="Johannesson H."/>
        </authorList>
    </citation>
    <scope>NUCLEOTIDE SEQUENCE</scope>
    <source>
        <strain evidence="2">CBS 123565</strain>
    </source>
</reference>
<feature type="compositionally biased region" description="Polar residues" evidence="1">
    <location>
        <begin position="90"/>
        <end position="110"/>
    </location>
</feature>
<sequence>MSFDWEHQFCLGCDKQTDGATYCSESCRLAEYDGTSSTPSSAPSSPSLSGPAFDWSFSKPTTTTSPAKFYLSPAYDFGLAQPSARRDSTRSTQTLSPSASHTSLCSMRSSSSAGLDAQQLSEKAARELRAYARSFESVRLQRRRSY</sequence>
<dbReference type="AlphaFoldDB" id="A0AAN6UHV1"/>
<feature type="compositionally biased region" description="Low complexity" evidence="1">
    <location>
        <begin position="34"/>
        <end position="52"/>
    </location>
</feature>
<evidence type="ECO:0000256" key="1">
    <source>
        <dbReference type="SAM" id="MobiDB-lite"/>
    </source>
</evidence>
<accession>A0AAN6UHV1</accession>
<dbReference type="InterPro" id="IPR024368">
    <property type="entry name" value="Ecl1/2/3"/>
</dbReference>
<feature type="region of interest" description="Disordered" evidence="1">
    <location>
        <begin position="81"/>
        <end position="110"/>
    </location>
</feature>